<comment type="caution">
    <text evidence="2">The sequence shown here is derived from an EMBL/GenBank/DDBJ whole genome shotgun (WGS) entry which is preliminary data.</text>
</comment>
<feature type="signal peptide" evidence="1">
    <location>
        <begin position="1"/>
        <end position="18"/>
    </location>
</feature>
<keyword evidence="1" id="KW-0732">Signal</keyword>
<dbReference type="EMBL" id="JANUGV010000009">
    <property type="protein sequence ID" value="MCS0610850.1"/>
    <property type="molecule type" value="Genomic_DNA"/>
</dbReference>
<evidence type="ECO:0008006" key="4">
    <source>
        <dbReference type="Google" id="ProtNLM"/>
    </source>
</evidence>
<evidence type="ECO:0000313" key="2">
    <source>
        <dbReference type="EMBL" id="MCS0610850.1"/>
    </source>
</evidence>
<reference evidence="2 3" key="1">
    <citation type="submission" date="2022-08" db="EMBL/GenBank/DDBJ databases">
        <title>Reclassification of Massilia species as members of the genera Telluria, Duganella, Pseudoduganella, Mokoshia gen. nov. and Zemynaea gen. nov. using orthogonal and non-orthogonal genome-based approaches.</title>
        <authorList>
            <person name="Bowman J.P."/>
        </authorList>
    </citation>
    <scope>NUCLEOTIDE SEQUENCE [LARGE SCALE GENOMIC DNA]</scope>
    <source>
        <strain evidence="2 3">JCM 31607</strain>
    </source>
</reference>
<dbReference type="Proteomes" id="UP001205861">
    <property type="component" value="Unassembled WGS sequence"/>
</dbReference>
<proteinExistence type="predicted"/>
<evidence type="ECO:0000256" key="1">
    <source>
        <dbReference type="SAM" id="SignalP"/>
    </source>
</evidence>
<accession>A0ABT2BQW5</accession>
<name>A0ABT2BQW5_9BURK</name>
<protein>
    <recommendedName>
        <fullName evidence="4">DUF2268 domain-containing protein</fullName>
    </recommendedName>
</protein>
<evidence type="ECO:0000313" key="3">
    <source>
        <dbReference type="Proteomes" id="UP001205861"/>
    </source>
</evidence>
<keyword evidence="3" id="KW-1185">Reference proteome</keyword>
<dbReference type="RefSeq" id="WP_258858385.1">
    <property type="nucleotide sequence ID" value="NZ_JANUGV010000009.1"/>
</dbReference>
<feature type="chain" id="PRO_5045446470" description="DUF2268 domain-containing protein" evidence="1">
    <location>
        <begin position="19"/>
        <end position="308"/>
    </location>
</feature>
<sequence length="308" mass="34359">MRRTLLALAATLSPLVHAAEPVVHNVSMDFVQFWDVVRDKPKAEQLAQFKARVAPGFPGFYEIARFNGSVTQEKQDAKIQRAIDDFPAIREGYLVKARNFETELPKNIASFKATFPDFVSNHEIYVVHSLGEMDGGIRRIGGKDYLIFGIDGMVKYHGAGSDSPFFHHELFHTYHSAMNECDEANWVSLWREGLAVYVSKVLNPGADNDQLLLEIPDHMADRTAAVLPAALAQLEQVLDNKDSESYSGLFLRAGDKTSLPARRGYYLGYLVAQEAGKTRSVQELAKLGCAPVRELVHNTVHTLRTKAQ</sequence>
<gene>
    <name evidence="2" type="ORF">NX773_22010</name>
</gene>
<organism evidence="2 3">
    <name type="scientific">Massilia solisilvae</name>
    <dbReference type="NCBI Taxonomy" id="1811225"/>
    <lineage>
        <taxon>Bacteria</taxon>
        <taxon>Pseudomonadati</taxon>
        <taxon>Pseudomonadota</taxon>
        <taxon>Betaproteobacteria</taxon>
        <taxon>Burkholderiales</taxon>
        <taxon>Oxalobacteraceae</taxon>
        <taxon>Telluria group</taxon>
        <taxon>Massilia</taxon>
    </lineage>
</organism>